<accession>X1PG70</accession>
<sequence>DLSSNSQELKAVSNGSPKGLRVHPFNFKGS</sequence>
<reference evidence="2" key="1">
    <citation type="journal article" date="2014" name="Front. Microbiol.">
        <title>High frequency of phylogenetically diverse reductive dehalogenase-homologous genes in deep subseafloor sedimentary metagenomes.</title>
        <authorList>
            <person name="Kawai M."/>
            <person name="Futagami T."/>
            <person name="Toyoda A."/>
            <person name="Takaki Y."/>
            <person name="Nishi S."/>
            <person name="Hori S."/>
            <person name="Arai W."/>
            <person name="Tsubouchi T."/>
            <person name="Morono Y."/>
            <person name="Uchiyama I."/>
            <person name="Ito T."/>
            <person name="Fujiyama A."/>
            <person name="Inagaki F."/>
            <person name="Takami H."/>
        </authorList>
    </citation>
    <scope>NUCLEOTIDE SEQUENCE</scope>
    <source>
        <strain evidence="2">Expedition CK06-06</strain>
    </source>
</reference>
<evidence type="ECO:0000256" key="1">
    <source>
        <dbReference type="SAM" id="MobiDB-lite"/>
    </source>
</evidence>
<feature type="region of interest" description="Disordered" evidence="1">
    <location>
        <begin position="1"/>
        <end position="30"/>
    </location>
</feature>
<organism evidence="2">
    <name type="scientific">marine sediment metagenome</name>
    <dbReference type="NCBI Taxonomy" id="412755"/>
    <lineage>
        <taxon>unclassified sequences</taxon>
        <taxon>metagenomes</taxon>
        <taxon>ecological metagenomes</taxon>
    </lineage>
</organism>
<gene>
    <name evidence="2" type="ORF">S06H3_54964</name>
</gene>
<protein>
    <submittedName>
        <fullName evidence="2">Uncharacterized protein</fullName>
    </submittedName>
</protein>
<feature type="compositionally biased region" description="Polar residues" evidence="1">
    <location>
        <begin position="1"/>
        <end position="16"/>
    </location>
</feature>
<proteinExistence type="predicted"/>
<name>X1PG70_9ZZZZ</name>
<comment type="caution">
    <text evidence="2">The sequence shown here is derived from an EMBL/GenBank/DDBJ whole genome shotgun (WGS) entry which is preliminary data.</text>
</comment>
<feature type="non-terminal residue" evidence="2">
    <location>
        <position position="1"/>
    </location>
</feature>
<evidence type="ECO:0000313" key="2">
    <source>
        <dbReference type="EMBL" id="GAI54863.1"/>
    </source>
</evidence>
<dbReference type="EMBL" id="BARV01035200">
    <property type="protein sequence ID" value="GAI54863.1"/>
    <property type="molecule type" value="Genomic_DNA"/>
</dbReference>
<dbReference type="AlphaFoldDB" id="X1PG70"/>